<keyword evidence="2" id="KW-1185">Reference proteome</keyword>
<sequence>MYKITWVFLFFSLLGCQQMETKKVFSDEIAAEELKHINWNDVETYPSFPECEKCDEKAKQKRCFEQRLTQIIYENLETHQVVLQDNLHEKVMVVIGVSAKGEVKIASLKASEHLKAQLPEFESWLEKAVTNLPKTYPAQKRGIPVNTSFQLPLTIQSE</sequence>
<gene>
    <name evidence="1" type="ORF">LX95_02661</name>
</gene>
<dbReference type="Proteomes" id="UP000249542">
    <property type="component" value="Unassembled WGS sequence"/>
</dbReference>
<evidence type="ECO:0000313" key="1">
    <source>
        <dbReference type="EMBL" id="PZW38639.1"/>
    </source>
</evidence>
<dbReference type="PROSITE" id="PS51257">
    <property type="entry name" value="PROKAR_LIPOPROTEIN"/>
    <property type="match status" value="1"/>
</dbReference>
<dbReference type="AlphaFoldDB" id="A0A2W7HXI9"/>
<dbReference type="EMBL" id="QKYV01000008">
    <property type="protein sequence ID" value="PZW38639.1"/>
    <property type="molecule type" value="Genomic_DNA"/>
</dbReference>
<dbReference type="RefSeq" id="WP_211307659.1">
    <property type="nucleotide sequence ID" value="NZ_QKYV01000008.1"/>
</dbReference>
<protein>
    <recommendedName>
        <fullName evidence="3">TonB-like protein</fullName>
    </recommendedName>
</protein>
<reference evidence="1 2" key="1">
    <citation type="submission" date="2018-06" db="EMBL/GenBank/DDBJ databases">
        <title>Genomic Encyclopedia of Archaeal and Bacterial Type Strains, Phase II (KMG-II): from individual species to whole genera.</title>
        <authorList>
            <person name="Goeker M."/>
        </authorList>
    </citation>
    <scope>NUCLEOTIDE SEQUENCE [LARGE SCALE GENOMIC DNA]</scope>
    <source>
        <strain evidence="1 2">DSM 15361</strain>
    </source>
</reference>
<proteinExistence type="predicted"/>
<accession>A0A2W7HXI9</accession>
<name>A0A2W7HXI9_9FLAO</name>
<evidence type="ECO:0008006" key="3">
    <source>
        <dbReference type="Google" id="ProtNLM"/>
    </source>
</evidence>
<organism evidence="1 2">
    <name type="scientific">Mesonia algae</name>
    <dbReference type="NCBI Taxonomy" id="213248"/>
    <lineage>
        <taxon>Bacteria</taxon>
        <taxon>Pseudomonadati</taxon>
        <taxon>Bacteroidota</taxon>
        <taxon>Flavobacteriia</taxon>
        <taxon>Flavobacteriales</taxon>
        <taxon>Flavobacteriaceae</taxon>
        <taxon>Mesonia</taxon>
    </lineage>
</organism>
<comment type="caution">
    <text evidence="1">The sequence shown here is derived from an EMBL/GenBank/DDBJ whole genome shotgun (WGS) entry which is preliminary data.</text>
</comment>
<evidence type="ECO:0000313" key="2">
    <source>
        <dbReference type="Proteomes" id="UP000249542"/>
    </source>
</evidence>